<name>A0A4U5MVP0_STECR</name>
<gene>
    <name evidence="1" type="ORF">L596_021087</name>
</gene>
<reference evidence="1 2" key="1">
    <citation type="journal article" date="2015" name="Genome Biol.">
        <title>Comparative genomics of Steinernema reveals deeply conserved gene regulatory networks.</title>
        <authorList>
            <person name="Dillman A.R."/>
            <person name="Macchietto M."/>
            <person name="Porter C.F."/>
            <person name="Rogers A."/>
            <person name="Williams B."/>
            <person name="Antoshechkin I."/>
            <person name="Lee M.M."/>
            <person name="Goodwin Z."/>
            <person name="Lu X."/>
            <person name="Lewis E.E."/>
            <person name="Goodrich-Blair H."/>
            <person name="Stock S.P."/>
            <person name="Adams B.J."/>
            <person name="Sternberg P.W."/>
            <person name="Mortazavi A."/>
        </authorList>
    </citation>
    <scope>NUCLEOTIDE SEQUENCE [LARGE SCALE GENOMIC DNA]</scope>
    <source>
        <strain evidence="1 2">ALL</strain>
    </source>
</reference>
<evidence type="ECO:0000313" key="2">
    <source>
        <dbReference type="Proteomes" id="UP000298663"/>
    </source>
</evidence>
<reference evidence="1 2" key="2">
    <citation type="journal article" date="2019" name="G3 (Bethesda)">
        <title>Hybrid Assembly of the Genome of the Entomopathogenic Nematode Steinernema carpocapsae Identifies the X-Chromosome.</title>
        <authorList>
            <person name="Serra L."/>
            <person name="Macchietto M."/>
            <person name="Macias-Munoz A."/>
            <person name="McGill C.J."/>
            <person name="Rodriguez I.M."/>
            <person name="Rodriguez B."/>
            <person name="Murad R."/>
            <person name="Mortazavi A."/>
        </authorList>
    </citation>
    <scope>NUCLEOTIDE SEQUENCE [LARGE SCALE GENOMIC DNA]</scope>
    <source>
        <strain evidence="1 2">ALL</strain>
    </source>
</reference>
<proteinExistence type="predicted"/>
<dbReference type="Proteomes" id="UP000298663">
    <property type="component" value="Unassembled WGS sequence"/>
</dbReference>
<organism evidence="1 2">
    <name type="scientific">Steinernema carpocapsae</name>
    <name type="common">Entomopathogenic nematode</name>
    <dbReference type="NCBI Taxonomy" id="34508"/>
    <lineage>
        <taxon>Eukaryota</taxon>
        <taxon>Metazoa</taxon>
        <taxon>Ecdysozoa</taxon>
        <taxon>Nematoda</taxon>
        <taxon>Chromadorea</taxon>
        <taxon>Rhabditida</taxon>
        <taxon>Tylenchina</taxon>
        <taxon>Panagrolaimomorpha</taxon>
        <taxon>Strongyloidoidea</taxon>
        <taxon>Steinernematidae</taxon>
        <taxon>Steinernema</taxon>
    </lineage>
</organism>
<protein>
    <submittedName>
        <fullName evidence="1">Uncharacterized protein</fullName>
    </submittedName>
</protein>
<dbReference type="AlphaFoldDB" id="A0A4U5MVP0"/>
<evidence type="ECO:0000313" key="1">
    <source>
        <dbReference type="EMBL" id="TKR73824.1"/>
    </source>
</evidence>
<accession>A0A4U5MVP0</accession>
<sequence>MERLARFVFVTDVTPERASSTRARRSIRISAGRKVSTALSGFGGEGAWIRAFVAGDINWLAAASRLLTPRSLGPHVLCNLLLHSVALVLAAANQLMSPATNALIQAPSPPKPESAVLTLRPALIRMDRRALVLLALSGVTLVTIPVKL</sequence>
<keyword evidence="2" id="KW-1185">Reference proteome</keyword>
<comment type="caution">
    <text evidence="1">The sequence shown here is derived from an EMBL/GenBank/DDBJ whole genome shotgun (WGS) entry which is preliminary data.</text>
</comment>
<dbReference type="EMBL" id="AZBU02000006">
    <property type="protein sequence ID" value="TKR73824.1"/>
    <property type="molecule type" value="Genomic_DNA"/>
</dbReference>